<dbReference type="EMBL" id="LFTY01000001">
    <property type="protein sequence ID" value="KMW60086.1"/>
    <property type="molecule type" value="Genomic_DNA"/>
</dbReference>
<evidence type="ECO:0000256" key="5">
    <source>
        <dbReference type="ARBA" id="ARBA00023014"/>
    </source>
</evidence>
<keyword evidence="2" id="KW-0479">Metal-binding</keyword>
<sequence length="153" mass="16267">MATTITVNQTERSLISSEETPLLWVLRDELKLTGTKYGCGVAQCGACTVMLDGQPVRSCQVAIGDIAGSDVTTIEAVSGVEADAVRQAWVEMDVVQCGFCQSGQVVQAIGLLELNPEPTDGDIDTYMGGNVCRCATYVRVRKAIHRAAEILAA</sequence>
<evidence type="ECO:0000256" key="1">
    <source>
        <dbReference type="ARBA" id="ARBA00022714"/>
    </source>
</evidence>
<keyword evidence="4" id="KW-0408">Iron</keyword>
<keyword evidence="1" id="KW-0001">2Fe-2S</keyword>
<evidence type="ECO:0000313" key="7">
    <source>
        <dbReference type="EMBL" id="KMW60086.1"/>
    </source>
</evidence>
<dbReference type="SUPFAM" id="SSF47741">
    <property type="entry name" value="CO dehydrogenase ISP C-domain like"/>
    <property type="match status" value="1"/>
</dbReference>
<comment type="caution">
    <text evidence="7">The sequence shown here is derived from an EMBL/GenBank/DDBJ whole genome shotgun (WGS) entry which is preliminary data.</text>
</comment>
<protein>
    <submittedName>
        <fullName evidence="7">Isoquinoline 1-oxidoreductase alpha subunit</fullName>
        <ecNumber evidence="7">1.3.99.16</ecNumber>
    </submittedName>
</protein>
<evidence type="ECO:0000313" key="8">
    <source>
        <dbReference type="Proteomes" id="UP000037178"/>
    </source>
</evidence>
<dbReference type="Gene3D" id="3.10.20.30">
    <property type="match status" value="1"/>
</dbReference>
<keyword evidence="5" id="KW-0411">Iron-sulfur</keyword>
<dbReference type="PROSITE" id="PS51085">
    <property type="entry name" value="2FE2S_FER_2"/>
    <property type="match status" value="1"/>
</dbReference>
<dbReference type="Gene3D" id="1.10.150.120">
    <property type="entry name" value="[2Fe-2S]-binding domain"/>
    <property type="match status" value="1"/>
</dbReference>
<evidence type="ECO:0000256" key="4">
    <source>
        <dbReference type="ARBA" id="ARBA00023004"/>
    </source>
</evidence>
<keyword evidence="3 7" id="KW-0560">Oxidoreductase</keyword>
<keyword evidence="8" id="KW-1185">Reference proteome</keyword>
<dbReference type="Pfam" id="PF01799">
    <property type="entry name" value="Fer2_2"/>
    <property type="match status" value="1"/>
</dbReference>
<dbReference type="Pfam" id="PF00111">
    <property type="entry name" value="Fer2"/>
    <property type="match status" value="1"/>
</dbReference>
<dbReference type="SUPFAM" id="SSF54292">
    <property type="entry name" value="2Fe-2S ferredoxin-like"/>
    <property type="match status" value="1"/>
</dbReference>
<dbReference type="OrthoDB" id="9792018at2"/>
<dbReference type="STRING" id="1675527.AIOL_000237"/>
<dbReference type="PATRIC" id="fig|1675527.3.peg.279"/>
<dbReference type="RefSeq" id="WP_049641212.1">
    <property type="nucleotide sequence ID" value="NZ_LFTY01000001.1"/>
</dbReference>
<dbReference type="InterPro" id="IPR012675">
    <property type="entry name" value="Beta-grasp_dom_sf"/>
</dbReference>
<dbReference type="GO" id="GO:0046872">
    <property type="term" value="F:metal ion binding"/>
    <property type="evidence" value="ECO:0007669"/>
    <property type="project" value="UniProtKB-KW"/>
</dbReference>
<evidence type="ECO:0000256" key="3">
    <source>
        <dbReference type="ARBA" id="ARBA00023002"/>
    </source>
</evidence>
<dbReference type="Proteomes" id="UP000037178">
    <property type="component" value="Unassembled WGS sequence"/>
</dbReference>
<dbReference type="GO" id="GO:0047121">
    <property type="term" value="F:isoquinoline 1-oxidoreductase activity"/>
    <property type="evidence" value="ECO:0007669"/>
    <property type="project" value="UniProtKB-EC"/>
</dbReference>
<dbReference type="InterPro" id="IPR001041">
    <property type="entry name" value="2Fe-2S_ferredoxin-type"/>
</dbReference>
<proteinExistence type="predicted"/>
<evidence type="ECO:0000259" key="6">
    <source>
        <dbReference type="PROSITE" id="PS51085"/>
    </source>
</evidence>
<dbReference type="AlphaFoldDB" id="A0A0J9EBR4"/>
<dbReference type="InterPro" id="IPR002888">
    <property type="entry name" value="2Fe-2S-bd"/>
</dbReference>
<dbReference type="PROSITE" id="PS00197">
    <property type="entry name" value="2FE2S_FER_1"/>
    <property type="match status" value="1"/>
</dbReference>
<evidence type="ECO:0000256" key="2">
    <source>
        <dbReference type="ARBA" id="ARBA00022723"/>
    </source>
</evidence>
<dbReference type="GO" id="GO:0051537">
    <property type="term" value="F:2 iron, 2 sulfur cluster binding"/>
    <property type="evidence" value="ECO:0007669"/>
    <property type="project" value="UniProtKB-KW"/>
</dbReference>
<accession>A0A0J9EBR4</accession>
<dbReference type="PANTHER" id="PTHR44379:SF2">
    <property type="entry name" value="BLR6218 PROTEIN"/>
    <property type="match status" value="1"/>
</dbReference>
<dbReference type="InterPro" id="IPR051452">
    <property type="entry name" value="Diverse_Oxidoreductases"/>
</dbReference>
<gene>
    <name evidence="7" type="ORF">AIOL_000237</name>
</gene>
<dbReference type="PANTHER" id="PTHR44379">
    <property type="entry name" value="OXIDOREDUCTASE WITH IRON-SULFUR SUBUNIT"/>
    <property type="match status" value="1"/>
</dbReference>
<organism evidence="7 8">
    <name type="scientific">Candidatus Rhodobacter oscarellae</name>
    <dbReference type="NCBI Taxonomy" id="1675527"/>
    <lineage>
        <taxon>Bacteria</taxon>
        <taxon>Pseudomonadati</taxon>
        <taxon>Pseudomonadota</taxon>
        <taxon>Alphaproteobacteria</taxon>
        <taxon>Rhodobacterales</taxon>
        <taxon>Rhodobacter group</taxon>
        <taxon>Rhodobacter</taxon>
    </lineage>
</organism>
<name>A0A0J9EBR4_9RHOB</name>
<reference evidence="7 8" key="1">
    <citation type="submission" date="2015-06" db="EMBL/GenBank/DDBJ databases">
        <title>Draft genome sequence of an Alphaproteobacteria species associated to the Mediterranean sponge Oscarella lobularis.</title>
        <authorList>
            <person name="Jourda C."/>
            <person name="Santini S."/>
            <person name="Claverie J.-M."/>
        </authorList>
    </citation>
    <scope>NUCLEOTIDE SEQUENCE [LARGE SCALE GENOMIC DNA]</scope>
    <source>
        <strain evidence="7">IGS</strain>
    </source>
</reference>
<dbReference type="InterPro" id="IPR006058">
    <property type="entry name" value="2Fe2S_fd_BS"/>
</dbReference>
<dbReference type="InterPro" id="IPR036010">
    <property type="entry name" value="2Fe-2S_ferredoxin-like_sf"/>
</dbReference>
<dbReference type="EC" id="1.3.99.16" evidence="7"/>
<dbReference type="InterPro" id="IPR036884">
    <property type="entry name" value="2Fe-2S-bd_dom_sf"/>
</dbReference>
<feature type="domain" description="2Fe-2S ferredoxin-type" evidence="6">
    <location>
        <begin position="1"/>
        <end position="77"/>
    </location>
</feature>